<dbReference type="KEGG" id="ttt:THITE_2106338"/>
<dbReference type="InterPro" id="IPR032675">
    <property type="entry name" value="LRR_dom_sf"/>
</dbReference>
<dbReference type="OrthoDB" id="629492at2759"/>
<dbReference type="Pfam" id="PF12937">
    <property type="entry name" value="F-box-like"/>
    <property type="match status" value="1"/>
</dbReference>
<sequence length="740" mass="82830">MAAPIRPVLAALWDATADYDERDVAMRDGITKAHGLMDSHEYSEALHVIFETVSLCPCMAPSDSAAATSNGMARHGKDKACHISQFIAALQSEDPEHPKALCQLASQPCSCGYSWPSCPRILHAVALDALAECLNKADQHVNALSTALGTIRLDPACAVGYCRAARIIHQLLIAPEHSPAARAMSGLLKVASLPSADALRELLRSLVRTGLYNTSRSRTRPRGPYYFILQDIAHRLKIKEARRDPVEWFPAEVLTLIFSHLDITSLIKCLSVSKRWNQLVRRDSVLWEDLRLNRPRNPGRFLAKFLQQHQEIRTFVVYESSSFSLNGSKISTIFYGLPRLQRLYLTALPRPSELPGLDFQLRQAPGASLTQLTLVYFYNQRPVKKLLDLTCNTLEVLDLVGTDFEVNNTLGSVFLPRLRKLRVTLGHLTKSHHQRGVIEMKPIVKATPRLEQFFLDGFTIQWFAEDDDELLRLNEDDAAATCKDDLWPSLNTLVLGPRVLLSVNGIFAAYKEFSALPPLTSNMRSIEILCHDPAVAHNVLFAVDSAPHPDNPDGPLPVTPMPNLEVFRCTTQLLTRSGLRQILEPAAKSGALKVLELAAEPFLLFPDEEGGGHERVPFQPKVHLDYVVSPNLHTLGLRDFNCLRYPDDPWNPPDLFDGQPFIDWLDSFPSLHTVAVYPGPWAGVDEFIMKLIKHPRVQVIHQDVLRGVAWDRAVQLAETVEVQLNHTPRYMPAGWPLIED</sequence>
<dbReference type="EMBL" id="CP003009">
    <property type="protein sequence ID" value="AEO62302.1"/>
    <property type="molecule type" value="Genomic_DNA"/>
</dbReference>
<proteinExistence type="predicted"/>
<protein>
    <recommendedName>
        <fullName evidence="1">F-box domain-containing protein</fullName>
    </recommendedName>
</protein>
<dbReference type="STRING" id="578455.G2QX81"/>
<dbReference type="SUPFAM" id="SSF81383">
    <property type="entry name" value="F-box domain"/>
    <property type="match status" value="1"/>
</dbReference>
<evidence type="ECO:0000259" key="1">
    <source>
        <dbReference type="PROSITE" id="PS50181"/>
    </source>
</evidence>
<dbReference type="HOGENOM" id="CLU_374355_0_0_1"/>
<reference evidence="2 3" key="1">
    <citation type="journal article" date="2011" name="Nat. Biotechnol.">
        <title>Comparative genomic analysis of the thermophilic biomass-degrading fungi Myceliophthora thermophila and Thielavia terrestris.</title>
        <authorList>
            <person name="Berka R.M."/>
            <person name="Grigoriev I.V."/>
            <person name="Otillar R."/>
            <person name="Salamov A."/>
            <person name="Grimwood J."/>
            <person name="Reid I."/>
            <person name="Ishmael N."/>
            <person name="John T."/>
            <person name="Darmond C."/>
            <person name="Moisan M.-C."/>
            <person name="Henrissat B."/>
            <person name="Coutinho P.M."/>
            <person name="Lombard V."/>
            <person name="Natvig D.O."/>
            <person name="Lindquist E."/>
            <person name="Schmutz J."/>
            <person name="Lucas S."/>
            <person name="Harris P."/>
            <person name="Powlowski J."/>
            <person name="Bellemare A."/>
            <person name="Taylor D."/>
            <person name="Butler G."/>
            <person name="de Vries R.P."/>
            <person name="Allijn I.E."/>
            <person name="van den Brink J."/>
            <person name="Ushinsky S."/>
            <person name="Storms R."/>
            <person name="Powell A.J."/>
            <person name="Paulsen I.T."/>
            <person name="Elbourne L.D.H."/>
            <person name="Baker S.E."/>
            <person name="Magnuson J."/>
            <person name="LaBoissiere S."/>
            <person name="Clutterbuck A.J."/>
            <person name="Martinez D."/>
            <person name="Wogulis M."/>
            <person name="de Leon A.L."/>
            <person name="Rey M.W."/>
            <person name="Tsang A."/>
        </authorList>
    </citation>
    <scope>NUCLEOTIDE SEQUENCE [LARGE SCALE GENOMIC DNA]</scope>
    <source>
        <strain evidence="3">ATCC 38088 / NRRL 8126</strain>
    </source>
</reference>
<dbReference type="Gene3D" id="3.80.10.10">
    <property type="entry name" value="Ribonuclease Inhibitor"/>
    <property type="match status" value="1"/>
</dbReference>
<dbReference type="RefSeq" id="XP_003648638.1">
    <property type="nucleotide sequence ID" value="XM_003648590.1"/>
</dbReference>
<dbReference type="GeneID" id="11521291"/>
<dbReference type="Proteomes" id="UP000008181">
    <property type="component" value="Chromosome 1"/>
</dbReference>
<gene>
    <name evidence="2" type="ORF">THITE_2106338</name>
</gene>
<evidence type="ECO:0000313" key="2">
    <source>
        <dbReference type="EMBL" id="AEO62302.1"/>
    </source>
</evidence>
<organism evidence="2 3">
    <name type="scientific">Thermothielavioides terrestris (strain ATCC 38088 / NRRL 8126)</name>
    <name type="common">Thielavia terrestris</name>
    <dbReference type="NCBI Taxonomy" id="578455"/>
    <lineage>
        <taxon>Eukaryota</taxon>
        <taxon>Fungi</taxon>
        <taxon>Dikarya</taxon>
        <taxon>Ascomycota</taxon>
        <taxon>Pezizomycotina</taxon>
        <taxon>Sordariomycetes</taxon>
        <taxon>Sordariomycetidae</taxon>
        <taxon>Sordariales</taxon>
        <taxon>Chaetomiaceae</taxon>
        <taxon>Thermothielavioides</taxon>
        <taxon>Thermothielavioides terrestris</taxon>
    </lineage>
</organism>
<feature type="domain" description="F-box" evidence="1">
    <location>
        <begin position="243"/>
        <end position="290"/>
    </location>
</feature>
<accession>G2QX81</accession>
<dbReference type="AlphaFoldDB" id="G2QX81"/>
<name>G2QX81_THETT</name>
<keyword evidence="3" id="KW-1185">Reference proteome</keyword>
<dbReference type="PROSITE" id="PS50181">
    <property type="entry name" value="FBOX"/>
    <property type="match status" value="1"/>
</dbReference>
<dbReference type="CDD" id="cd09917">
    <property type="entry name" value="F-box_SF"/>
    <property type="match status" value="1"/>
</dbReference>
<dbReference type="eggNOG" id="ENOG502S69X">
    <property type="taxonomic scope" value="Eukaryota"/>
</dbReference>
<evidence type="ECO:0000313" key="3">
    <source>
        <dbReference type="Proteomes" id="UP000008181"/>
    </source>
</evidence>
<dbReference type="InterPro" id="IPR001810">
    <property type="entry name" value="F-box_dom"/>
</dbReference>
<dbReference type="SMART" id="SM00256">
    <property type="entry name" value="FBOX"/>
    <property type="match status" value="1"/>
</dbReference>
<dbReference type="InterPro" id="IPR036047">
    <property type="entry name" value="F-box-like_dom_sf"/>
</dbReference>